<dbReference type="Pfam" id="PF01522">
    <property type="entry name" value="Polysacc_deac_1"/>
    <property type="match status" value="1"/>
</dbReference>
<keyword evidence="7 13" id="KW-0067">ATP-binding</keyword>
<reference evidence="16" key="1">
    <citation type="submission" date="2015-03" db="EMBL/GenBank/DDBJ databases">
        <authorList>
            <person name="Murphy D."/>
        </authorList>
    </citation>
    <scope>NUCLEOTIDE SEQUENCE [LARGE SCALE GENOMIC DNA]</scope>
    <source>
        <strain evidence="16">DSM 44277</strain>
    </source>
</reference>
<dbReference type="InterPro" id="IPR023299">
    <property type="entry name" value="ATPase_P-typ_cyto_dom_N"/>
</dbReference>
<dbReference type="Gene3D" id="3.40.50.1000">
    <property type="entry name" value="HAD superfamily/HAD-like"/>
    <property type="match status" value="1"/>
</dbReference>
<dbReference type="SUPFAM" id="SSF55008">
    <property type="entry name" value="HMA, heavy metal-associated domain"/>
    <property type="match status" value="1"/>
</dbReference>
<dbReference type="InterPro" id="IPR001757">
    <property type="entry name" value="P_typ_ATPase"/>
</dbReference>
<organism evidence="16">
    <name type="scientific">Mycobacterium bohemicum DSM 44277</name>
    <dbReference type="NCBI Taxonomy" id="1236609"/>
    <lineage>
        <taxon>Bacteria</taxon>
        <taxon>Bacillati</taxon>
        <taxon>Actinomycetota</taxon>
        <taxon>Actinomycetes</taxon>
        <taxon>Mycobacteriales</taxon>
        <taxon>Mycobacteriaceae</taxon>
        <taxon>Mycobacterium</taxon>
    </lineage>
</organism>
<dbReference type="CDD" id="cd00371">
    <property type="entry name" value="HMA"/>
    <property type="match status" value="1"/>
</dbReference>
<dbReference type="InterPro" id="IPR017969">
    <property type="entry name" value="Heavy-metal-associated_CS"/>
</dbReference>
<dbReference type="GO" id="GO:0005886">
    <property type="term" value="C:plasma membrane"/>
    <property type="evidence" value="ECO:0007669"/>
    <property type="project" value="UniProtKB-SubCell"/>
</dbReference>
<dbReference type="Gene3D" id="3.40.1110.10">
    <property type="entry name" value="Calcium-transporting ATPase, cytoplasmic domain N"/>
    <property type="match status" value="1"/>
</dbReference>
<keyword evidence="3 13" id="KW-1003">Cell membrane</keyword>
<dbReference type="InterPro" id="IPR011330">
    <property type="entry name" value="Glyco_hydro/deAcase_b/a-brl"/>
</dbReference>
<comment type="similarity">
    <text evidence="2 13">Belongs to the cation transport ATPase (P-type) (TC 3.A.3) family. Type IB subfamily.</text>
</comment>
<dbReference type="GO" id="GO:0005524">
    <property type="term" value="F:ATP binding"/>
    <property type="evidence" value="ECO:0007669"/>
    <property type="project" value="UniProtKB-UniRule"/>
</dbReference>
<dbReference type="InterPro" id="IPR027256">
    <property type="entry name" value="P-typ_ATPase_IB"/>
</dbReference>
<evidence type="ECO:0000256" key="13">
    <source>
        <dbReference type="RuleBase" id="RU362081"/>
    </source>
</evidence>
<feature type="transmembrane region" description="Helical" evidence="13">
    <location>
        <begin position="157"/>
        <end position="179"/>
    </location>
</feature>
<feature type="transmembrane region" description="Helical" evidence="13">
    <location>
        <begin position="123"/>
        <end position="145"/>
    </location>
</feature>
<dbReference type="SUPFAM" id="SSF81660">
    <property type="entry name" value="Metal cation-transporting ATPase, ATP-binding domain N"/>
    <property type="match status" value="1"/>
</dbReference>
<comment type="catalytic activity">
    <reaction evidence="11">
        <text>ATP + H2O = ADP + phosphate + H(+)</text>
        <dbReference type="Rhea" id="RHEA:13065"/>
        <dbReference type="ChEBI" id="CHEBI:15377"/>
        <dbReference type="ChEBI" id="CHEBI:15378"/>
        <dbReference type="ChEBI" id="CHEBI:30616"/>
        <dbReference type="ChEBI" id="CHEBI:43474"/>
        <dbReference type="ChEBI" id="CHEBI:456216"/>
    </reaction>
</comment>
<dbReference type="NCBIfam" id="TIGR01525">
    <property type="entry name" value="ATPase-IB_hvy"/>
    <property type="match status" value="1"/>
</dbReference>
<feature type="transmembrane region" description="Helical" evidence="13">
    <location>
        <begin position="381"/>
        <end position="408"/>
    </location>
</feature>
<comment type="subcellular location">
    <subcellularLocation>
        <location evidence="1">Cell membrane</location>
        <topology evidence="1">Multi-pass membrane protein</topology>
    </subcellularLocation>
</comment>
<dbReference type="PANTHER" id="PTHR43520">
    <property type="entry name" value="ATP7, ISOFORM B"/>
    <property type="match status" value="1"/>
</dbReference>
<dbReference type="CDD" id="cd10917">
    <property type="entry name" value="CE4_NodB_like_6s_7s"/>
    <property type="match status" value="1"/>
</dbReference>
<dbReference type="InterPro" id="IPR023214">
    <property type="entry name" value="HAD_sf"/>
</dbReference>
<dbReference type="GO" id="GO:0055070">
    <property type="term" value="P:copper ion homeostasis"/>
    <property type="evidence" value="ECO:0007669"/>
    <property type="project" value="TreeGrafter"/>
</dbReference>
<dbReference type="PROSITE" id="PS01047">
    <property type="entry name" value="HMA_1"/>
    <property type="match status" value="1"/>
</dbReference>
<gene>
    <name evidence="16" type="ORF">BN971_04198</name>
</gene>
<keyword evidence="4 13" id="KW-0812">Transmembrane</keyword>
<dbReference type="NCBIfam" id="TIGR01494">
    <property type="entry name" value="ATPase_P-type"/>
    <property type="match status" value="1"/>
</dbReference>
<evidence type="ECO:0000256" key="6">
    <source>
        <dbReference type="ARBA" id="ARBA00022741"/>
    </source>
</evidence>
<evidence type="ECO:0000256" key="4">
    <source>
        <dbReference type="ARBA" id="ARBA00022692"/>
    </source>
</evidence>
<keyword evidence="6 13" id="KW-0547">Nucleotide-binding</keyword>
<evidence type="ECO:0000256" key="12">
    <source>
        <dbReference type="ARBA" id="ARBA00074171"/>
    </source>
</evidence>
<dbReference type="InterPro" id="IPR002509">
    <property type="entry name" value="NODB_dom"/>
</dbReference>
<dbReference type="SUPFAM" id="SSF81653">
    <property type="entry name" value="Calcium ATPase, transduction domain A"/>
    <property type="match status" value="1"/>
</dbReference>
<dbReference type="AlphaFoldDB" id="A0A0U0WE80"/>
<evidence type="ECO:0000256" key="3">
    <source>
        <dbReference type="ARBA" id="ARBA00022475"/>
    </source>
</evidence>
<accession>A0A0U0WE80</accession>
<dbReference type="FunFam" id="2.70.150.10:FF:000002">
    <property type="entry name" value="Copper-transporting ATPase 1, putative"/>
    <property type="match status" value="1"/>
</dbReference>
<evidence type="ECO:0000259" key="14">
    <source>
        <dbReference type="PROSITE" id="PS50846"/>
    </source>
</evidence>
<dbReference type="InterPro" id="IPR059000">
    <property type="entry name" value="ATPase_P-type_domA"/>
</dbReference>
<dbReference type="Gene3D" id="2.70.150.10">
    <property type="entry name" value="Calcium-transporting ATPase, cytoplasmic transduction domain A"/>
    <property type="match status" value="1"/>
</dbReference>
<keyword evidence="10 13" id="KW-0472">Membrane</keyword>
<dbReference type="FunFam" id="3.30.70.100:FF:000005">
    <property type="entry name" value="Copper-exporting P-type ATPase A"/>
    <property type="match status" value="1"/>
</dbReference>
<keyword evidence="9 13" id="KW-1133">Transmembrane helix</keyword>
<dbReference type="Gene3D" id="3.30.70.100">
    <property type="match status" value="1"/>
</dbReference>
<dbReference type="RefSeq" id="WP_090350529.1">
    <property type="nucleotide sequence ID" value="NZ_CSTD01000005.1"/>
</dbReference>
<dbReference type="SUPFAM" id="SSF81665">
    <property type="entry name" value="Calcium ATPase, transmembrane domain M"/>
    <property type="match status" value="1"/>
</dbReference>
<evidence type="ECO:0000259" key="15">
    <source>
        <dbReference type="PROSITE" id="PS51677"/>
    </source>
</evidence>
<evidence type="ECO:0000313" key="16">
    <source>
        <dbReference type="EMBL" id="CPR12892.1"/>
    </source>
</evidence>
<dbReference type="InterPro" id="IPR023298">
    <property type="entry name" value="ATPase_P-typ_TM_dom_sf"/>
</dbReference>
<feature type="transmembrane region" description="Helical" evidence="13">
    <location>
        <begin position="97"/>
        <end position="117"/>
    </location>
</feature>
<dbReference type="Gene3D" id="3.20.20.370">
    <property type="entry name" value="Glycoside hydrolase/deacetylase"/>
    <property type="match status" value="1"/>
</dbReference>
<dbReference type="InterPro" id="IPR006121">
    <property type="entry name" value="HMA_dom"/>
</dbReference>
<evidence type="ECO:0000256" key="10">
    <source>
        <dbReference type="ARBA" id="ARBA00023136"/>
    </source>
</evidence>
<dbReference type="PROSITE" id="PS51677">
    <property type="entry name" value="NODB"/>
    <property type="match status" value="1"/>
</dbReference>
<dbReference type="GO" id="GO:0016810">
    <property type="term" value="F:hydrolase activity, acting on carbon-nitrogen (but not peptide) bonds"/>
    <property type="evidence" value="ECO:0007669"/>
    <property type="project" value="InterPro"/>
</dbReference>
<dbReference type="Pfam" id="PF00122">
    <property type="entry name" value="E1-E2_ATPase"/>
    <property type="match status" value="1"/>
</dbReference>
<dbReference type="InterPro" id="IPR008250">
    <property type="entry name" value="ATPase_P-typ_transduc_dom_A_sf"/>
</dbReference>
<dbReference type="PROSITE" id="PS00154">
    <property type="entry name" value="ATPASE_E1_E2"/>
    <property type="match status" value="1"/>
</dbReference>
<dbReference type="Proteomes" id="UP000198875">
    <property type="component" value="Unassembled WGS sequence"/>
</dbReference>
<dbReference type="GO" id="GO:0005975">
    <property type="term" value="P:carbohydrate metabolic process"/>
    <property type="evidence" value="ECO:0007669"/>
    <property type="project" value="InterPro"/>
</dbReference>
<dbReference type="Pfam" id="PF00702">
    <property type="entry name" value="Hydrolase"/>
    <property type="match status" value="1"/>
</dbReference>
<evidence type="ECO:0000256" key="7">
    <source>
        <dbReference type="ARBA" id="ARBA00022840"/>
    </source>
</evidence>
<feature type="domain" description="NodB homology" evidence="15">
    <location>
        <begin position="573"/>
        <end position="765"/>
    </location>
</feature>
<dbReference type="PROSITE" id="PS50846">
    <property type="entry name" value="HMA_2"/>
    <property type="match status" value="1"/>
</dbReference>
<evidence type="ECO:0000256" key="11">
    <source>
        <dbReference type="ARBA" id="ARBA00049360"/>
    </source>
</evidence>
<dbReference type="Pfam" id="PF00403">
    <property type="entry name" value="HMA"/>
    <property type="match status" value="1"/>
</dbReference>
<sequence length="765" mass="79947">MTAAAVDDVELTITGMTCASCAARIEKRLNRLDGVAATVNYATDKATVTVPSGYDPRALVAEVEKAGYTAALPRRRREPAPAGPTGDAELAGLRNRLVVAAGLAGPVIAMAMFPALQFPCWQWVSLGLAAPVVTWCGASFHAAAWTNLQRGAATMDTLVSIGTLSAFLWSLYALVWGTAGEPGRRHGFELTVRQTAGAGNTYLEVAAGVTLFLLAGRYFEKRSKRRAGAALSALLQLGARDVAALRDGVEIRLPVEQLAVGDEFVVRPGEKIAADGIVVGGSSAVDASMLTGEPVPVEVGRGDAVTGGTVNAGGRLVVRATRVGDGTRLAQMAKLVEAAQSGKARVQRLADRVAGVFVPLVLVIAILTLATWLVLGLPATAAVTAAVAVLIIACPCALGLATPTALLVGTGRAAQLGVLIRGPEVLESSRKVDTIVLDKTGTVTTGTMTLVDVVTGRGTGREELLRCAGALENASEHPIARAIAGAAATELGPLPVAADFASLQGSGVQGVVDGHTVLVGRASMLADRGQTPPPGLVTSGPTAPAALLGPPPPNARIPLPGGGALMKIPGDGDLLALTVDDGVNSEVVRAYTQFAKDTGVRLTFFVNGVYDSWTQNQDVLRPLVDSGQIQLGNHTWSHPDLTSLSKQDVASQLRRNDEFLKKTYGIGAKPYWRPPYAKRNATVDAVAADLGYTVPVLWSGSLSDSTLITEDYIVQMAEQYFTPQSIVIGHLNHLPVTHVYPQLVDIIRSRNLRSVTLNDVFEKTP</sequence>
<dbReference type="GO" id="GO:0016887">
    <property type="term" value="F:ATP hydrolysis activity"/>
    <property type="evidence" value="ECO:0007669"/>
    <property type="project" value="InterPro"/>
</dbReference>
<dbReference type="GO" id="GO:0043682">
    <property type="term" value="F:P-type divalent copper transporter activity"/>
    <property type="evidence" value="ECO:0007669"/>
    <property type="project" value="TreeGrafter"/>
</dbReference>
<feature type="transmembrane region" description="Helical" evidence="13">
    <location>
        <begin position="353"/>
        <end position="375"/>
    </location>
</feature>
<dbReference type="PANTHER" id="PTHR43520:SF8">
    <property type="entry name" value="P-TYPE CU(+) TRANSPORTER"/>
    <property type="match status" value="1"/>
</dbReference>
<dbReference type="EMBL" id="CSTD01000005">
    <property type="protein sequence ID" value="CPR12892.1"/>
    <property type="molecule type" value="Genomic_DNA"/>
</dbReference>
<keyword evidence="5 13" id="KW-0479">Metal-binding</keyword>
<feature type="domain" description="HMA" evidence="14">
    <location>
        <begin position="7"/>
        <end position="71"/>
    </location>
</feature>
<evidence type="ECO:0000256" key="2">
    <source>
        <dbReference type="ARBA" id="ARBA00006024"/>
    </source>
</evidence>
<evidence type="ECO:0000256" key="9">
    <source>
        <dbReference type="ARBA" id="ARBA00022989"/>
    </source>
</evidence>
<feature type="transmembrane region" description="Helical" evidence="13">
    <location>
        <begin position="199"/>
        <end position="219"/>
    </location>
</feature>
<keyword evidence="8" id="KW-1278">Translocase</keyword>
<protein>
    <recommendedName>
        <fullName evidence="12">Cation-transporting P-type ATPase B</fullName>
    </recommendedName>
</protein>
<proteinExistence type="inferred from homology"/>
<dbReference type="InterPro" id="IPR018303">
    <property type="entry name" value="ATPase_P-typ_P_site"/>
</dbReference>
<evidence type="ECO:0000256" key="5">
    <source>
        <dbReference type="ARBA" id="ARBA00022723"/>
    </source>
</evidence>
<dbReference type="InterPro" id="IPR036163">
    <property type="entry name" value="HMA_dom_sf"/>
</dbReference>
<dbReference type="OrthoDB" id="7059309at2"/>
<evidence type="ECO:0000256" key="1">
    <source>
        <dbReference type="ARBA" id="ARBA00004651"/>
    </source>
</evidence>
<name>A0A0U0WE80_MYCBE</name>
<dbReference type="SUPFAM" id="SSF88713">
    <property type="entry name" value="Glycoside hydrolase/deacetylase"/>
    <property type="match status" value="1"/>
</dbReference>
<dbReference type="GO" id="GO:0005507">
    <property type="term" value="F:copper ion binding"/>
    <property type="evidence" value="ECO:0007669"/>
    <property type="project" value="TreeGrafter"/>
</dbReference>
<evidence type="ECO:0000256" key="8">
    <source>
        <dbReference type="ARBA" id="ARBA00022967"/>
    </source>
</evidence>